<comment type="caution">
    <text evidence="3">The sequence shown here is derived from an EMBL/GenBank/DDBJ whole genome shotgun (WGS) entry which is preliminary data.</text>
</comment>
<dbReference type="Proteomes" id="UP000664534">
    <property type="component" value="Unassembled WGS sequence"/>
</dbReference>
<gene>
    <name evidence="3" type="ORF">IMSHALPRED_008444</name>
</gene>
<dbReference type="PROSITE" id="PS51673">
    <property type="entry name" value="SUZ"/>
    <property type="match status" value="1"/>
</dbReference>
<dbReference type="InterPro" id="IPR024771">
    <property type="entry name" value="SUZ"/>
</dbReference>
<feature type="domain" description="SUZ" evidence="2">
    <location>
        <begin position="50"/>
        <end position="144"/>
    </location>
</feature>
<evidence type="ECO:0000313" key="4">
    <source>
        <dbReference type="Proteomes" id="UP000664534"/>
    </source>
</evidence>
<dbReference type="AlphaFoldDB" id="A0A8H3EN40"/>
<feature type="region of interest" description="Disordered" evidence="1">
    <location>
        <begin position="77"/>
        <end position="243"/>
    </location>
</feature>
<feature type="compositionally biased region" description="Basic and acidic residues" evidence="1">
    <location>
        <begin position="106"/>
        <end position="137"/>
    </location>
</feature>
<accession>A0A8H3EN40</accession>
<sequence>MPDAWDDDWIAKGDSSIAKTEPAPSSTKVSKAERRAKQAEFNRQLWEDAEDPQDNFFLRSRDIVPLKTEFKPAMKVLSRKPEKNSAANIEGIGGLSIDDDDESEDEGKKQELTAEERREKAQREREEKQKKYEEVRQKLFGSDQSSSATAASGPKKSTSKNDSPSRNQSRNKSSRDSRPSSSSSNKTGRLYDPNDTGKPGVSSVLRKESKAEPDEIQPIRSPRAPDNSGRGGFGFAPRGGKNA</sequence>
<name>A0A8H3EN40_9LECA</name>
<feature type="compositionally biased region" description="Basic and acidic residues" evidence="1">
    <location>
        <begin position="30"/>
        <end position="40"/>
    </location>
</feature>
<feature type="region of interest" description="Disordered" evidence="1">
    <location>
        <begin position="1"/>
        <end position="47"/>
    </location>
</feature>
<evidence type="ECO:0000313" key="3">
    <source>
        <dbReference type="EMBL" id="CAF9909691.1"/>
    </source>
</evidence>
<keyword evidence="4" id="KW-1185">Reference proteome</keyword>
<proteinExistence type="predicted"/>
<dbReference type="EMBL" id="CAJPDT010000006">
    <property type="protein sequence ID" value="CAF9909691.1"/>
    <property type="molecule type" value="Genomic_DNA"/>
</dbReference>
<evidence type="ECO:0000259" key="2">
    <source>
        <dbReference type="PROSITE" id="PS51673"/>
    </source>
</evidence>
<organism evidence="3 4">
    <name type="scientific">Imshaugia aleurites</name>
    <dbReference type="NCBI Taxonomy" id="172621"/>
    <lineage>
        <taxon>Eukaryota</taxon>
        <taxon>Fungi</taxon>
        <taxon>Dikarya</taxon>
        <taxon>Ascomycota</taxon>
        <taxon>Pezizomycotina</taxon>
        <taxon>Lecanoromycetes</taxon>
        <taxon>OSLEUM clade</taxon>
        <taxon>Lecanoromycetidae</taxon>
        <taxon>Lecanorales</taxon>
        <taxon>Lecanorineae</taxon>
        <taxon>Parmeliaceae</taxon>
        <taxon>Imshaugia</taxon>
    </lineage>
</organism>
<evidence type="ECO:0000256" key="1">
    <source>
        <dbReference type="SAM" id="MobiDB-lite"/>
    </source>
</evidence>
<protein>
    <recommendedName>
        <fullName evidence="2">SUZ domain-containing protein</fullName>
    </recommendedName>
</protein>
<reference evidence="3" key="1">
    <citation type="submission" date="2021-03" db="EMBL/GenBank/DDBJ databases">
        <authorList>
            <person name="Tagirdzhanova G."/>
        </authorList>
    </citation>
    <scope>NUCLEOTIDE SEQUENCE</scope>
</reference>
<dbReference type="OrthoDB" id="5422283at2759"/>